<dbReference type="FunFam" id="1.10.510.10:FF:000235">
    <property type="entry name" value="Serine/threonine-protein kinase ark1"/>
    <property type="match status" value="1"/>
</dbReference>
<dbReference type="PROSITE" id="PS50002">
    <property type="entry name" value="SH3"/>
    <property type="match status" value="1"/>
</dbReference>
<dbReference type="SMART" id="SM00326">
    <property type="entry name" value="SH3"/>
    <property type="match status" value="1"/>
</dbReference>
<evidence type="ECO:0000313" key="34">
    <source>
        <dbReference type="Proteomes" id="UP001295444"/>
    </source>
</evidence>
<dbReference type="SUPFAM" id="SSF55550">
    <property type="entry name" value="SH2 domain"/>
    <property type="match status" value="1"/>
</dbReference>
<dbReference type="EC" id="2.7.10.2" evidence="28"/>
<keyword evidence="13 28" id="KW-0418">Kinase</keyword>
<dbReference type="PRINTS" id="PR00401">
    <property type="entry name" value="SH2DOMAIN"/>
</dbReference>
<keyword evidence="5" id="KW-0963">Cytoplasm</keyword>
<dbReference type="FunFam" id="3.30.505.10:FF:000074">
    <property type="entry name" value="Tyrosine-protein kinase"/>
    <property type="match status" value="1"/>
</dbReference>
<dbReference type="FunFam" id="1.10.510.10:FF:000554">
    <property type="entry name" value="Predicted protein"/>
    <property type="match status" value="1"/>
</dbReference>
<keyword evidence="7" id="KW-0597">Phosphoprotein</keyword>
<dbReference type="GO" id="GO:0005819">
    <property type="term" value="C:spindle"/>
    <property type="evidence" value="ECO:0007669"/>
    <property type="project" value="UniProtKB-SubCell"/>
</dbReference>
<evidence type="ECO:0000256" key="16">
    <source>
        <dbReference type="ARBA" id="ARBA00023212"/>
    </source>
</evidence>
<keyword evidence="6" id="KW-0723">Serine/threonine-protein kinase</keyword>
<comment type="catalytic activity">
    <reaction evidence="20">
        <text>L-seryl-[protein] + ATP = O-phospho-L-seryl-[protein] + ADP + H(+)</text>
        <dbReference type="Rhea" id="RHEA:17989"/>
        <dbReference type="Rhea" id="RHEA-COMP:9863"/>
        <dbReference type="Rhea" id="RHEA-COMP:11604"/>
        <dbReference type="ChEBI" id="CHEBI:15378"/>
        <dbReference type="ChEBI" id="CHEBI:29999"/>
        <dbReference type="ChEBI" id="CHEBI:30616"/>
        <dbReference type="ChEBI" id="CHEBI:83421"/>
        <dbReference type="ChEBI" id="CHEBI:456216"/>
        <dbReference type="EC" id="2.7.11.1"/>
    </reaction>
</comment>
<keyword evidence="12" id="KW-0498">Mitosis</keyword>
<dbReference type="InterPro" id="IPR011009">
    <property type="entry name" value="Kinase-like_dom_sf"/>
</dbReference>
<dbReference type="PRINTS" id="PR00109">
    <property type="entry name" value="TYRKINASE"/>
</dbReference>
<evidence type="ECO:0000256" key="4">
    <source>
        <dbReference type="ARBA" id="ARBA00022443"/>
    </source>
</evidence>
<dbReference type="InterPro" id="IPR001452">
    <property type="entry name" value="SH3_domain"/>
</dbReference>
<dbReference type="GO" id="GO:0004674">
    <property type="term" value="F:protein serine/threonine kinase activity"/>
    <property type="evidence" value="ECO:0007669"/>
    <property type="project" value="UniProtKB-KW"/>
</dbReference>
<dbReference type="GO" id="GO:0000212">
    <property type="term" value="P:meiotic spindle organization"/>
    <property type="evidence" value="ECO:0007669"/>
    <property type="project" value="InterPro"/>
</dbReference>
<evidence type="ECO:0000256" key="8">
    <source>
        <dbReference type="ARBA" id="ARBA00022618"/>
    </source>
</evidence>
<dbReference type="InterPro" id="IPR008271">
    <property type="entry name" value="Ser/Thr_kinase_AS"/>
</dbReference>
<dbReference type="Gene3D" id="1.10.510.10">
    <property type="entry name" value="Transferase(Phosphotransferase) domain 1"/>
    <property type="match status" value="2"/>
</dbReference>
<evidence type="ECO:0000256" key="19">
    <source>
        <dbReference type="ARBA" id="ARBA00047899"/>
    </source>
</evidence>
<keyword evidence="10" id="KW-0493">Microtubule</keyword>
<dbReference type="EMBL" id="OW240917">
    <property type="protein sequence ID" value="CAH2303087.1"/>
    <property type="molecule type" value="Genomic_DNA"/>
</dbReference>
<evidence type="ECO:0000256" key="22">
    <source>
        <dbReference type="PIRSR" id="PIRSR630616-1"/>
    </source>
</evidence>
<dbReference type="InterPro" id="IPR017441">
    <property type="entry name" value="Protein_kinase_ATP_BS"/>
</dbReference>
<dbReference type="InterPro" id="IPR030611">
    <property type="entry name" value="AURKA"/>
</dbReference>
<comment type="subcellular location">
    <subcellularLocation>
        <location evidence="2">Cytoplasm</location>
        <location evidence="2">Cytoskeleton</location>
        <location evidence="2">Microtubule organizing center</location>
        <location evidence="2">Centrosome</location>
    </subcellularLocation>
    <subcellularLocation>
        <location evidence="1">Cytoplasm</location>
        <location evidence="1">Cytoskeleton</location>
        <location evidence="1">Spindle</location>
    </subcellularLocation>
</comment>
<evidence type="ECO:0000256" key="1">
    <source>
        <dbReference type="ARBA" id="ARBA00004186"/>
    </source>
</evidence>
<feature type="region of interest" description="Disordered" evidence="29">
    <location>
        <begin position="1"/>
        <end position="60"/>
    </location>
</feature>
<feature type="active site" description="Proton acceptor" evidence="22">
    <location>
        <position position="264"/>
    </location>
</feature>
<evidence type="ECO:0000313" key="33">
    <source>
        <dbReference type="EMBL" id="CAH2303087.1"/>
    </source>
</evidence>
<evidence type="ECO:0000256" key="21">
    <source>
        <dbReference type="ARBA" id="ARBA00051245"/>
    </source>
</evidence>
<dbReference type="SMART" id="SM00220">
    <property type="entry name" value="S_TKc"/>
    <property type="match status" value="2"/>
</dbReference>
<evidence type="ECO:0000256" key="13">
    <source>
        <dbReference type="ARBA" id="ARBA00022777"/>
    </source>
</evidence>
<keyword evidence="14 23" id="KW-0067">ATP-binding</keyword>
<evidence type="ECO:0000256" key="25">
    <source>
        <dbReference type="PROSITE-ProRule" id="PRU00191"/>
    </source>
</evidence>
<keyword evidence="25" id="KW-0727">SH2 domain</keyword>
<evidence type="ECO:0000256" key="5">
    <source>
        <dbReference type="ARBA" id="ARBA00022490"/>
    </source>
</evidence>
<gene>
    <name evidence="33" type="ORF">PECUL_23A048443</name>
</gene>
<proteinExistence type="inferred from homology"/>
<evidence type="ECO:0000256" key="18">
    <source>
        <dbReference type="ARBA" id="ARBA00025089"/>
    </source>
</evidence>
<dbReference type="InterPro" id="IPR000719">
    <property type="entry name" value="Prot_kinase_dom"/>
</dbReference>
<dbReference type="PANTHER" id="PTHR24350">
    <property type="entry name" value="SERINE/THREONINE-PROTEIN KINASE IAL-RELATED"/>
    <property type="match status" value="1"/>
</dbReference>
<dbReference type="PROSITE" id="PS00107">
    <property type="entry name" value="PROTEIN_KINASE_ATP"/>
    <property type="match status" value="2"/>
</dbReference>
<dbReference type="PROSITE" id="PS00108">
    <property type="entry name" value="PROTEIN_KINASE_ST"/>
    <property type="match status" value="1"/>
</dbReference>
<dbReference type="Pfam" id="PF07653">
    <property type="entry name" value="SH3_2"/>
    <property type="match status" value="1"/>
</dbReference>
<dbReference type="GO" id="GO:0005813">
    <property type="term" value="C:centrosome"/>
    <property type="evidence" value="ECO:0007669"/>
    <property type="project" value="UniProtKB-SubCell"/>
</dbReference>
<evidence type="ECO:0000256" key="27">
    <source>
        <dbReference type="PROSITE-ProRule" id="PRU10141"/>
    </source>
</evidence>
<dbReference type="PROSITE" id="PS00109">
    <property type="entry name" value="PROTEIN_KINASE_TYR"/>
    <property type="match status" value="1"/>
</dbReference>
<protein>
    <recommendedName>
        <fullName evidence="28">Tyrosine-protein kinase</fullName>
        <ecNumber evidence="28">2.7.10.2</ecNumber>
    </recommendedName>
</protein>
<evidence type="ECO:0000256" key="15">
    <source>
        <dbReference type="ARBA" id="ARBA00023137"/>
    </source>
</evidence>
<dbReference type="Pfam" id="PF00017">
    <property type="entry name" value="SH2"/>
    <property type="match status" value="1"/>
</dbReference>
<dbReference type="InterPro" id="IPR036028">
    <property type="entry name" value="SH3-like_dom_sf"/>
</dbReference>
<evidence type="ECO:0000256" key="6">
    <source>
        <dbReference type="ARBA" id="ARBA00022527"/>
    </source>
</evidence>
<dbReference type="SUPFAM" id="SSF56112">
    <property type="entry name" value="Protein kinase-like (PK-like)"/>
    <property type="match status" value="2"/>
</dbReference>
<evidence type="ECO:0000256" key="26">
    <source>
        <dbReference type="PROSITE-ProRule" id="PRU00192"/>
    </source>
</evidence>
<dbReference type="PROSITE" id="PS50001">
    <property type="entry name" value="SH2"/>
    <property type="match status" value="1"/>
</dbReference>
<feature type="domain" description="SH2" evidence="30">
    <location>
        <begin position="467"/>
        <end position="559"/>
    </location>
</feature>
<dbReference type="Gene3D" id="3.30.200.20">
    <property type="entry name" value="Phosphorylase Kinase, domain 1"/>
    <property type="match status" value="2"/>
</dbReference>
<accession>A0AAD1WFS7</accession>
<dbReference type="SMART" id="SM00252">
    <property type="entry name" value="SH2"/>
    <property type="match status" value="1"/>
</dbReference>
<evidence type="ECO:0000259" key="30">
    <source>
        <dbReference type="PROSITE" id="PS50001"/>
    </source>
</evidence>
<dbReference type="GO" id="GO:0051225">
    <property type="term" value="P:spindle assembly"/>
    <property type="evidence" value="ECO:0007669"/>
    <property type="project" value="UniProtKB-ARBA"/>
</dbReference>
<dbReference type="GO" id="GO:0007052">
    <property type="term" value="P:mitotic spindle organization"/>
    <property type="evidence" value="ECO:0007669"/>
    <property type="project" value="InterPro"/>
</dbReference>
<evidence type="ECO:0000256" key="14">
    <source>
        <dbReference type="ARBA" id="ARBA00022840"/>
    </source>
</evidence>
<evidence type="ECO:0000256" key="23">
    <source>
        <dbReference type="PIRSR" id="PIRSR630616-2"/>
    </source>
</evidence>
<evidence type="ECO:0000256" key="9">
    <source>
        <dbReference type="ARBA" id="ARBA00022679"/>
    </source>
</evidence>
<comment type="catalytic activity">
    <reaction evidence="21 28">
        <text>L-tyrosyl-[protein] + ATP = O-phospho-L-tyrosyl-[protein] + ADP + H(+)</text>
        <dbReference type="Rhea" id="RHEA:10596"/>
        <dbReference type="Rhea" id="RHEA-COMP:10136"/>
        <dbReference type="Rhea" id="RHEA-COMP:20101"/>
        <dbReference type="ChEBI" id="CHEBI:15378"/>
        <dbReference type="ChEBI" id="CHEBI:30616"/>
        <dbReference type="ChEBI" id="CHEBI:46858"/>
        <dbReference type="ChEBI" id="CHEBI:61978"/>
        <dbReference type="ChEBI" id="CHEBI:456216"/>
        <dbReference type="EC" id="2.7.10.2"/>
    </reaction>
</comment>
<feature type="domain" description="Protein kinase" evidence="32">
    <location>
        <begin position="141"/>
        <end position="391"/>
    </location>
</feature>
<dbReference type="AlphaFoldDB" id="A0AAD1WFS7"/>
<dbReference type="Pfam" id="PF07714">
    <property type="entry name" value="PK_Tyr_Ser-Thr"/>
    <property type="match status" value="1"/>
</dbReference>
<dbReference type="InterPro" id="IPR000980">
    <property type="entry name" value="SH2"/>
</dbReference>
<dbReference type="GO" id="GO:0005524">
    <property type="term" value="F:ATP binding"/>
    <property type="evidence" value="ECO:0007669"/>
    <property type="project" value="UniProtKB-UniRule"/>
</dbReference>
<evidence type="ECO:0000256" key="3">
    <source>
        <dbReference type="ARBA" id="ARBA00006529"/>
    </source>
</evidence>
<feature type="binding site" evidence="23">
    <location>
        <begin position="268"/>
        <end position="269"/>
    </location>
    <ligand>
        <name>ATP</name>
        <dbReference type="ChEBI" id="CHEBI:30616"/>
    </ligand>
</feature>
<feature type="binding site" evidence="27">
    <location>
        <position position="612"/>
    </location>
    <ligand>
        <name>ATP</name>
        <dbReference type="ChEBI" id="CHEBI:30616"/>
    </ligand>
</feature>
<feature type="domain" description="SH3" evidence="31">
    <location>
        <begin position="392"/>
        <end position="461"/>
    </location>
</feature>
<evidence type="ECO:0000256" key="24">
    <source>
        <dbReference type="PIRSR" id="PIRSR630616-3"/>
    </source>
</evidence>
<keyword evidence="9 28" id="KW-0808">Transferase</keyword>
<evidence type="ECO:0000259" key="32">
    <source>
        <dbReference type="PROSITE" id="PS50011"/>
    </source>
</evidence>
<feature type="compositionally biased region" description="Polar residues" evidence="29">
    <location>
        <begin position="10"/>
        <end position="25"/>
    </location>
</feature>
<evidence type="ECO:0000256" key="7">
    <source>
        <dbReference type="ARBA" id="ARBA00022553"/>
    </source>
</evidence>
<feature type="domain" description="Protein kinase" evidence="32">
    <location>
        <begin position="584"/>
        <end position="842"/>
    </location>
</feature>
<keyword evidence="8" id="KW-0132">Cell division</keyword>
<reference evidence="33" key="1">
    <citation type="submission" date="2022-03" db="EMBL/GenBank/DDBJ databases">
        <authorList>
            <person name="Alioto T."/>
            <person name="Alioto T."/>
            <person name="Gomez Garrido J."/>
        </authorList>
    </citation>
    <scope>NUCLEOTIDE SEQUENCE</scope>
</reference>
<dbReference type="FunFam" id="3.30.200.20:FF:000042">
    <property type="entry name" value="Aurora kinase A"/>
    <property type="match status" value="1"/>
</dbReference>
<dbReference type="GO" id="GO:0007100">
    <property type="term" value="P:mitotic centrosome separation"/>
    <property type="evidence" value="ECO:0007669"/>
    <property type="project" value="InterPro"/>
</dbReference>
<comment type="similarity">
    <text evidence="3">Belongs to the protein kinase superfamily. STE Ser/Thr protein kinase family. MAP kinase kinase kinase subfamily.</text>
</comment>
<dbReference type="Proteomes" id="UP001295444">
    <property type="component" value="Chromosome 06"/>
</dbReference>
<dbReference type="InterPro" id="IPR001245">
    <property type="entry name" value="Ser-Thr/Tyr_kinase_cat_dom"/>
</dbReference>
<feature type="binding site" evidence="23">
    <location>
        <begin position="219"/>
        <end position="221"/>
    </location>
    <ligand>
        <name>ATP</name>
        <dbReference type="ChEBI" id="CHEBI:30616"/>
    </ligand>
</feature>
<dbReference type="GO" id="GO:0051301">
    <property type="term" value="P:cell division"/>
    <property type="evidence" value="ECO:0007669"/>
    <property type="project" value="UniProtKB-KW"/>
</dbReference>
<feature type="compositionally biased region" description="Polar residues" evidence="29">
    <location>
        <begin position="32"/>
        <end position="50"/>
    </location>
</feature>
<feature type="binding site" evidence="23 27">
    <location>
        <position position="170"/>
    </location>
    <ligand>
        <name>ATP</name>
        <dbReference type="ChEBI" id="CHEBI:30616"/>
    </ligand>
</feature>
<dbReference type="InterPro" id="IPR036860">
    <property type="entry name" value="SH2_dom_sf"/>
</dbReference>
<evidence type="ECO:0000256" key="20">
    <source>
        <dbReference type="ARBA" id="ARBA00048679"/>
    </source>
</evidence>
<keyword evidence="4 26" id="KW-0728">SH3 domain</keyword>
<evidence type="ECO:0000259" key="31">
    <source>
        <dbReference type="PROSITE" id="PS50002"/>
    </source>
</evidence>
<feature type="binding site" evidence="23">
    <location>
        <position position="282"/>
    </location>
    <ligand>
        <name>ATP</name>
        <dbReference type="ChEBI" id="CHEBI:30616"/>
    </ligand>
</feature>
<dbReference type="Gene3D" id="2.30.30.40">
    <property type="entry name" value="SH3 Domains"/>
    <property type="match status" value="1"/>
</dbReference>
<keyword evidence="15 28" id="KW-0829">Tyrosine-protein kinase</keyword>
<evidence type="ECO:0000256" key="28">
    <source>
        <dbReference type="RuleBase" id="RU362096"/>
    </source>
</evidence>
<dbReference type="InterPro" id="IPR008266">
    <property type="entry name" value="Tyr_kinase_AS"/>
</dbReference>
<dbReference type="SUPFAM" id="SSF50044">
    <property type="entry name" value="SH3-domain"/>
    <property type="match status" value="1"/>
</dbReference>
<comment type="function">
    <text evidence="18">Required for proper chemotaxis and phagocytosis; proper spatiotemporal control of F-actin levels in chemotaxing cells. Negative regulator of the PI3K (phosphatidylinositol 3 kinase) pathway. Predominantly phosphorylates serines and threonines and tyrosines at a lower level.</text>
</comment>
<keyword evidence="16" id="KW-0206">Cytoskeleton</keyword>
<evidence type="ECO:0000256" key="12">
    <source>
        <dbReference type="ARBA" id="ARBA00022776"/>
    </source>
</evidence>
<dbReference type="Pfam" id="PF00069">
    <property type="entry name" value="Pkinase"/>
    <property type="match status" value="1"/>
</dbReference>
<keyword evidence="34" id="KW-1185">Reference proteome</keyword>
<keyword evidence="17" id="KW-0131">Cell cycle</keyword>
<comment type="catalytic activity">
    <reaction evidence="19">
        <text>L-threonyl-[protein] + ATP = O-phospho-L-threonyl-[protein] + ADP + H(+)</text>
        <dbReference type="Rhea" id="RHEA:46608"/>
        <dbReference type="Rhea" id="RHEA-COMP:11060"/>
        <dbReference type="Rhea" id="RHEA-COMP:11605"/>
        <dbReference type="ChEBI" id="CHEBI:15378"/>
        <dbReference type="ChEBI" id="CHEBI:30013"/>
        <dbReference type="ChEBI" id="CHEBI:30616"/>
        <dbReference type="ChEBI" id="CHEBI:61977"/>
        <dbReference type="ChEBI" id="CHEBI:456216"/>
        <dbReference type="EC" id="2.7.11.1"/>
    </reaction>
</comment>
<name>A0AAD1WFS7_PELCU</name>
<dbReference type="CDD" id="cd14116">
    <property type="entry name" value="STKc_Aurora-A"/>
    <property type="match status" value="1"/>
</dbReference>
<sequence length="860" mass="97750">MEKSLKENYTGVSTYQVKGLHSTSDGPKRIPLSQQQSAQVKPLGTGTSAQRVLCPSNGPQRVLTQPVLSNQKALNQPATNAAQPRPPAPVQACKTPAPVDGHQQTKSTPAPASERANSEQVKNIMTQKEEGKKKQWCLEDFEIGRPLGKGKFGNVYLAREKQSKFILALKVLFKSQLEKAGVEHQLRREVEIQSHLRHPNILRLYGYFHDATRVYLILDYAPRGELYRELQRCSKFDDQRSATYITELADALLYCHSKKVIHRDIKPENLLLGSSGELKIADFGWSVHAPSSRRTTLCGTLDYLPPEMIEGRMHDEKVDLWSLGVLCYEFLVGKPPFEAETHQETYRRISKIEFNFPPFVSEGARDLISKLLKHNPNQRLPLKDVLEHPWIMEGRVSQAIAGNIKYGWGSAPQEMSFKAGDRFHVLKKTGDWWSAVKLDAQGRRVGKKGYVPHNYVAEEGTEEQQPWFFGDLSRTEAVNLLMKDGNQTGSFLVRISDKNEFFYALSVRSQDAVKHFRILQNSQEEYYLNCVITFPALHQLISAYHAKPVSQGLKLTAPCVKHEPQVTDLSPVPLDEWERPREEFALGRRLGMGNFSEVYEGCWNGRIKVAIKTIKQGVTNREIFMKETTFLKTLHHRNLLSLYAVCSVGDPYYIITELLPRGDLLNYLRGLEHDQASIDGLLDIAMQVADGMRYLEANNCIHRDLAARNILMSQNNICKIADFGMARIIKDELYVSLSKEIPYKWTAPEALAFGRYTTKSDVWSFGILLHEIMSLGMVPYPEIPTGQLLQYLKKGYRMKAPENCSKKIYSIMLECWSENPHKRPTFDELKTKLENSANYELTDASPKQSKLKGIFNIGMK</sequence>
<keyword evidence="11 23" id="KW-0547">Nucleotide-binding</keyword>
<dbReference type="InterPro" id="IPR030616">
    <property type="entry name" value="Aur-like"/>
</dbReference>
<dbReference type="SMART" id="SM00219">
    <property type="entry name" value="TyrKc"/>
    <property type="match status" value="2"/>
</dbReference>
<dbReference type="PROSITE" id="PS50011">
    <property type="entry name" value="PROTEIN_KINASE_DOM"/>
    <property type="match status" value="2"/>
</dbReference>
<evidence type="ECO:0000256" key="17">
    <source>
        <dbReference type="ARBA" id="ARBA00023306"/>
    </source>
</evidence>
<organism evidence="33 34">
    <name type="scientific">Pelobates cultripes</name>
    <name type="common">Western spadefoot toad</name>
    <dbReference type="NCBI Taxonomy" id="61616"/>
    <lineage>
        <taxon>Eukaryota</taxon>
        <taxon>Metazoa</taxon>
        <taxon>Chordata</taxon>
        <taxon>Craniata</taxon>
        <taxon>Vertebrata</taxon>
        <taxon>Euteleostomi</taxon>
        <taxon>Amphibia</taxon>
        <taxon>Batrachia</taxon>
        <taxon>Anura</taxon>
        <taxon>Pelobatoidea</taxon>
        <taxon>Pelobatidae</taxon>
        <taxon>Pelobates</taxon>
    </lineage>
</organism>
<dbReference type="GO" id="GO:0004715">
    <property type="term" value="F:non-membrane spanning protein tyrosine kinase activity"/>
    <property type="evidence" value="ECO:0007669"/>
    <property type="project" value="UniProtKB-EC"/>
</dbReference>
<evidence type="ECO:0000256" key="2">
    <source>
        <dbReference type="ARBA" id="ARBA00004300"/>
    </source>
</evidence>
<evidence type="ECO:0000256" key="10">
    <source>
        <dbReference type="ARBA" id="ARBA00022701"/>
    </source>
</evidence>
<feature type="cross-link" description="Glycyl lysine isopeptide (Lys-Gly) (interchain with G-Cter in SUMO2)" evidence="24">
    <location>
        <position position="266"/>
    </location>
</feature>
<feature type="region of interest" description="Disordered" evidence="29">
    <location>
        <begin position="76"/>
        <end position="120"/>
    </location>
</feature>
<dbReference type="InterPro" id="IPR020635">
    <property type="entry name" value="Tyr_kinase_cat_dom"/>
</dbReference>
<evidence type="ECO:0000256" key="11">
    <source>
        <dbReference type="ARBA" id="ARBA00022741"/>
    </source>
</evidence>
<feature type="binding site" evidence="23">
    <location>
        <position position="151"/>
    </location>
    <ligand>
        <name>ATP</name>
        <dbReference type="ChEBI" id="CHEBI:30616"/>
    </ligand>
</feature>
<dbReference type="GO" id="GO:0005874">
    <property type="term" value="C:microtubule"/>
    <property type="evidence" value="ECO:0007669"/>
    <property type="project" value="UniProtKB-KW"/>
</dbReference>
<comment type="similarity">
    <text evidence="28">Belongs to the protein kinase superfamily. Tyr protein kinase family.</text>
</comment>
<dbReference type="Gene3D" id="3.30.505.10">
    <property type="entry name" value="SH2 domain"/>
    <property type="match status" value="1"/>
</dbReference>
<evidence type="ECO:0000256" key="29">
    <source>
        <dbReference type="SAM" id="MobiDB-lite"/>
    </source>
</evidence>